<dbReference type="PANTHER" id="PTHR30086">
    <property type="entry name" value="ARGININE EXPORTER PROTEIN ARGO"/>
    <property type="match status" value="1"/>
</dbReference>
<proteinExistence type="predicted"/>
<keyword evidence="5 6" id="KW-0472">Membrane</keyword>
<accession>A0A6N1VFB1</accession>
<evidence type="ECO:0000256" key="5">
    <source>
        <dbReference type="ARBA" id="ARBA00023136"/>
    </source>
</evidence>
<dbReference type="GO" id="GO:0005886">
    <property type="term" value="C:plasma membrane"/>
    <property type="evidence" value="ECO:0007669"/>
    <property type="project" value="UniProtKB-SubCell"/>
</dbReference>
<gene>
    <name evidence="7" type="ORF">HTY61_07300</name>
</gene>
<feature type="transmembrane region" description="Helical" evidence="6">
    <location>
        <begin position="147"/>
        <end position="167"/>
    </location>
</feature>
<keyword evidence="4 6" id="KW-1133">Transmembrane helix</keyword>
<feature type="transmembrane region" description="Helical" evidence="6">
    <location>
        <begin position="42"/>
        <end position="66"/>
    </location>
</feature>
<feature type="transmembrane region" description="Helical" evidence="6">
    <location>
        <begin position="6"/>
        <end position="30"/>
    </location>
</feature>
<organism evidence="7 8">
    <name type="scientific">Oricola thermophila</name>
    <dbReference type="NCBI Taxonomy" id="2742145"/>
    <lineage>
        <taxon>Bacteria</taxon>
        <taxon>Pseudomonadati</taxon>
        <taxon>Pseudomonadota</taxon>
        <taxon>Alphaproteobacteria</taxon>
        <taxon>Hyphomicrobiales</taxon>
        <taxon>Ahrensiaceae</taxon>
        <taxon>Oricola</taxon>
    </lineage>
</organism>
<name>A0A6N1VFB1_9HYPH</name>
<dbReference type="PANTHER" id="PTHR30086:SF20">
    <property type="entry name" value="ARGININE EXPORTER PROTEIN ARGO-RELATED"/>
    <property type="match status" value="1"/>
</dbReference>
<feature type="transmembrane region" description="Helical" evidence="6">
    <location>
        <begin position="187"/>
        <end position="205"/>
    </location>
</feature>
<evidence type="ECO:0000256" key="4">
    <source>
        <dbReference type="ARBA" id="ARBA00022989"/>
    </source>
</evidence>
<reference evidence="7 8" key="1">
    <citation type="submission" date="2020-06" db="EMBL/GenBank/DDBJ databases">
        <title>Oricola thermophila sp. nov. isolated from a tidal sediments.</title>
        <authorList>
            <person name="Kwon K.K."/>
            <person name="Yang S.-H."/>
            <person name="Park M.-J."/>
        </authorList>
    </citation>
    <scope>NUCLEOTIDE SEQUENCE [LARGE SCALE GENOMIC DNA]</scope>
    <source>
        <strain evidence="7 8">MEBiC13590</strain>
    </source>
</reference>
<dbReference type="Proteomes" id="UP000509367">
    <property type="component" value="Chromosome"/>
</dbReference>
<evidence type="ECO:0000313" key="8">
    <source>
        <dbReference type="Proteomes" id="UP000509367"/>
    </source>
</evidence>
<keyword evidence="8" id="KW-1185">Reference proteome</keyword>
<dbReference type="InterPro" id="IPR001123">
    <property type="entry name" value="LeuE-type"/>
</dbReference>
<evidence type="ECO:0000313" key="7">
    <source>
        <dbReference type="EMBL" id="QKV18275.1"/>
    </source>
</evidence>
<dbReference type="GO" id="GO:0015171">
    <property type="term" value="F:amino acid transmembrane transporter activity"/>
    <property type="evidence" value="ECO:0007669"/>
    <property type="project" value="TreeGrafter"/>
</dbReference>
<comment type="subcellular location">
    <subcellularLocation>
        <location evidence="1">Cell membrane</location>
        <topology evidence="1">Multi-pass membrane protein</topology>
    </subcellularLocation>
</comment>
<sequence>MLTLTISIGLLWGLAVLVPGPDTLMIVNIAMRAGRCRALSTVAGIVCGTLIFWLTGFFGVAALFYAAPWSYHALRIGGALYLIHLGRRMIQTDMNSLTRAAVDAPRTTTISTPRAFAIGVTVNLSNPKTALFIASLYASALPPSPPMMLVGAVTLTTVSLSATWYSLLALALTSRTGQGYLAGVKRHLTRVFGAIFVVFGVKLILQK</sequence>
<protein>
    <submittedName>
        <fullName evidence="7">LysE family translocator</fullName>
    </submittedName>
</protein>
<evidence type="ECO:0000256" key="6">
    <source>
        <dbReference type="SAM" id="Phobius"/>
    </source>
</evidence>
<dbReference type="EMBL" id="CP054836">
    <property type="protein sequence ID" value="QKV18275.1"/>
    <property type="molecule type" value="Genomic_DNA"/>
</dbReference>
<evidence type="ECO:0000256" key="3">
    <source>
        <dbReference type="ARBA" id="ARBA00022692"/>
    </source>
</evidence>
<dbReference type="RefSeq" id="WP_175276169.1">
    <property type="nucleotide sequence ID" value="NZ_CP054836.1"/>
</dbReference>
<keyword evidence="2" id="KW-1003">Cell membrane</keyword>
<dbReference type="KEGG" id="orm:HTY61_07300"/>
<dbReference type="AlphaFoldDB" id="A0A6N1VFB1"/>
<dbReference type="Pfam" id="PF01810">
    <property type="entry name" value="LysE"/>
    <property type="match status" value="1"/>
</dbReference>
<evidence type="ECO:0000256" key="2">
    <source>
        <dbReference type="ARBA" id="ARBA00022475"/>
    </source>
</evidence>
<keyword evidence="3 6" id="KW-0812">Transmembrane</keyword>
<evidence type="ECO:0000256" key="1">
    <source>
        <dbReference type="ARBA" id="ARBA00004651"/>
    </source>
</evidence>